<dbReference type="RefSeq" id="XP_002297469.1">
    <property type="nucleotide sequence ID" value="XM_002297433.1"/>
</dbReference>
<feature type="signal peptide" evidence="2">
    <location>
        <begin position="1"/>
        <end position="18"/>
    </location>
</feature>
<dbReference type="KEGG" id="tps:THAPSDRAFT_bd1877"/>
<keyword evidence="2" id="KW-0732">Signal</keyword>
<gene>
    <name evidence="3" type="ORF">THAPSDRAFT_bd1877</name>
</gene>
<proteinExistence type="predicted"/>
<feature type="region of interest" description="Disordered" evidence="1">
    <location>
        <begin position="19"/>
        <end position="84"/>
    </location>
</feature>
<dbReference type="Proteomes" id="UP000001449">
    <property type="component" value="Unassembled WGS sequence"/>
</dbReference>
<feature type="compositionally biased region" description="Low complexity" evidence="1">
    <location>
        <begin position="42"/>
        <end position="60"/>
    </location>
</feature>
<accession>B8LEM3</accession>
<reference evidence="3 4" key="1">
    <citation type="journal article" date="2004" name="Science">
        <title>The genome of the diatom Thalassiosira pseudonana: ecology, evolution, and metabolism.</title>
        <authorList>
            <person name="Armbrust E.V."/>
            <person name="Berges J.A."/>
            <person name="Bowler C."/>
            <person name="Green B.R."/>
            <person name="Martinez D."/>
            <person name="Putnam N.H."/>
            <person name="Zhou S."/>
            <person name="Allen A.E."/>
            <person name="Apt K.E."/>
            <person name="Bechner M."/>
            <person name="Brzezinski M.A."/>
            <person name="Chaal B.K."/>
            <person name="Chiovitti A."/>
            <person name="Davis A.K."/>
            <person name="Demarest M.S."/>
            <person name="Detter J.C."/>
            <person name="Glavina T."/>
            <person name="Goodstein D."/>
            <person name="Hadi M.Z."/>
            <person name="Hellsten U."/>
            <person name="Hildebrand M."/>
            <person name="Jenkins B.D."/>
            <person name="Jurka J."/>
            <person name="Kapitonov V.V."/>
            <person name="Kroger N."/>
            <person name="Lau W.W."/>
            <person name="Lane T.W."/>
            <person name="Larimer F.W."/>
            <person name="Lippmeier J.C."/>
            <person name="Lucas S."/>
            <person name="Medina M."/>
            <person name="Montsant A."/>
            <person name="Obornik M."/>
            <person name="Parker M.S."/>
            <person name="Palenik B."/>
            <person name="Pazour G.J."/>
            <person name="Richardson P.M."/>
            <person name="Rynearson T.A."/>
            <person name="Saito M.A."/>
            <person name="Schwartz D.C."/>
            <person name="Thamatrakoln K."/>
            <person name="Valentin K."/>
            <person name="Vardi A."/>
            <person name="Wilkerson F.P."/>
            <person name="Rokhsar D.S."/>
        </authorList>
    </citation>
    <scope>NUCLEOTIDE SEQUENCE [LARGE SCALE GENOMIC DNA]</scope>
    <source>
        <strain evidence="3 4">CCMP1335</strain>
    </source>
</reference>
<evidence type="ECO:0000256" key="2">
    <source>
        <dbReference type="SAM" id="SignalP"/>
    </source>
</evidence>
<feature type="chain" id="PRO_5002876679" evidence="2">
    <location>
        <begin position="19"/>
        <end position="236"/>
    </location>
</feature>
<feature type="compositionally biased region" description="Basic and acidic residues" evidence="1">
    <location>
        <begin position="21"/>
        <end position="31"/>
    </location>
</feature>
<protein>
    <submittedName>
        <fullName evidence="3">Uncharacterized protein</fullName>
    </submittedName>
</protein>
<keyword evidence="4" id="KW-1185">Reference proteome</keyword>
<name>B8LEM3_THAPS</name>
<dbReference type="HOGENOM" id="CLU_1177472_0_0_1"/>
<evidence type="ECO:0000313" key="3">
    <source>
        <dbReference type="EMBL" id="EED86208.1"/>
    </source>
</evidence>
<organism evidence="3 4">
    <name type="scientific">Thalassiosira pseudonana</name>
    <name type="common">Marine diatom</name>
    <name type="synonym">Cyclotella nana</name>
    <dbReference type="NCBI Taxonomy" id="35128"/>
    <lineage>
        <taxon>Eukaryota</taxon>
        <taxon>Sar</taxon>
        <taxon>Stramenopiles</taxon>
        <taxon>Ochrophyta</taxon>
        <taxon>Bacillariophyta</taxon>
        <taxon>Coscinodiscophyceae</taxon>
        <taxon>Thalassiosirophycidae</taxon>
        <taxon>Thalassiosirales</taxon>
        <taxon>Thalassiosiraceae</taxon>
        <taxon>Thalassiosira</taxon>
    </lineage>
</organism>
<reference evidence="3 4" key="2">
    <citation type="journal article" date="2008" name="Nature">
        <title>The Phaeodactylum genome reveals the evolutionary history of diatom genomes.</title>
        <authorList>
            <person name="Bowler C."/>
            <person name="Allen A.E."/>
            <person name="Badger J.H."/>
            <person name="Grimwood J."/>
            <person name="Jabbari K."/>
            <person name="Kuo A."/>
            <person name="Maheswari U."/>
            <person name="Martens C."/>
            <person name="Maumus F."/>
            <person name="Otillar R.P."/>
            <person name="Rayko E."/>
            <person name="Salamov A."/>
            <person name="Vandepoele K."/>
            <person name="Beszteri B."/>
            <person name="Gruber A."/>
            <person name="Heijde M."/>
            <person name="Katinka M."/>
            <person name="Mock T."/>
            <person name="Valentin K."/>
            <person name="Verret F."/>
            <person name="Berges J.A."/>
            <person name="Brownlee C."/>
            <person name="Cadoret J.P."/>
            <person name="Chiovitti A."/>
            <person name="Choi C.J."/>
            <person name="Coesel S."/>
            <person name="De Martino A."/>
            <person name="Detter J.C."/>
            <person name="Durkin C."/>
            <person name="Falciatore A."/>
            <person name="Fournet J."/>
            <person name="Haruta M."/>
            <person name="Huysman M.J."/>
            <person name="Jenkins B.D."/>
            <person name="Jiroutova K."/>
            <person name="Jorgensen R.E."/>
            <person name="Joubert Y."/>
            <person name="Kaplan A."/>
            <person name="Kroger N."/>
            <person name="Kroth P.G."/>
            <person name="La Roche J."/>
            <person name="Lindquist E."/>
            <person name="Lommer M."/>
            <person name="Martin-Jezequel V."/>
            <person name="Lopez P.J."/>
            <person name="Lucas S."/>
            <person name="Mangogna M."/>
            <person name="McGinnis K."/>
            <person name="Medlin L.K."/>
            <person name="Montsant A."/>
            <person name="Oudot-Le Secq M.P."/>
            <person name="Napoli C."/>
            <person name="Obornik M."/>
            <person name="Parker M.S."/>
            <person name="Petit J.L."/>
            <person name="Porcel B.M."/>
            <person name="Poulsen N."/>
            <person name="Robison M."/>
            <person name="Rychlewski L."/>
            <person name="Rynearson T.A."/>
            <person name="Schmutz J."/>
            <person name="Shapiro H."/>
            <person name="Siaut M."/>
            <person name="Stanley M."/>
            <person name="Sussman M.R."/>
            <person name="Taylor A.R."/>
            <person name="Vardi A."/>
            <person name="von Dassow P."/>
            <person name="Vyverman W."/>
            <person name="Willis A."/>
            <person name="Wyrwicz L.S."/>
            <person name="Rokhsar D.S."/>
            <person name="Weissenbach J."/>
            <person name="Armbrust E.V."/>
            <person name="Green B.R."/>
            <person name="Van de Peer Y."/>
            <person name="Grigoriev I.V."/>
        </authorList>
    </citation>
    <scope>NUCLEOTIDE SEQUENCE [LARGE SCALE GENOMIC DNA]</scope>
    <source>
        <strain evidence="3 4">CCMP1335</strain>
    </source>
</reference>
<dbReference type="EMBL" id="DS999444">
    <property type="protein sequence ID" value="EED86208.1"/>
    <property type="molecule type" value="Genomic_DNA"/>
</dbReference>
<evidence type="ECO:0000313" key="4">
    <source>
        <dbReference type="Proteomes" id="UP000001449"/>
    </source>
</evidence>
<evidence type="ECO:0000256" key="1">
    <source>
        <dbReference type="SAM" id="MobiDB-lite"/>
    </source>
</evidence>
<sequence length="236" mass="24993">MKLTTLILVLAGLSTVAGKWYDPHGDTEPNHTKTIHRVASPDSKSVSASGSDSKSASSSKKSVRGRRSRGTDSTSKSKGLTTSDSRSFKRGTIVCSGHVTHPNLAAGLLDIAEEEGIVETYAVVVGAEEIPARLRAKAATLAALIPLANRVVCFTDIVLRSLPARDSVATTIRSGMDTVEIITTLVNTQDIFRGITETDLKTAVVLVAEAAAARANKKWRLISHNAHPSNLSAVQI</sequence>
<dbReference type="InParanoid" id="B8LEM3"/>
<dbReference type="GeneID" id="7446047"/>
<dbReference type="AlphaFoldDB" id="B8LEM3"/>
<dbReference type="PaxDb" id="35128-Thapsdraft1877"/>